<dbReference type="GeneID" id="41328159"/>
<name>A0A5B9D5K4_9ARCH</name>
<dbReference type="PANTHER" id="PTHR43792:SF8">
    <property type="entry name" value="[RIBOSOMAL PROTEIN US5]-ALANINE N-ACETYLTRANSFERASE"/>
    <property type="match status" value="1"/>
</dbReference>
<evidence type="ECO:0000256" key="2">
    <source>
        <dbReference type="ARBA" id="ARBA00023315"/>
    </source>
</evidence>
<dbReference type="Proteomes" id="UP000321408">
    <property type="component" value="Chromosome"/>
</dbReference>
<sequence length="205" mass="23836">MKHAYRIETERLVIRCYNPSDAPLLKTAIDESLEHLIPWMPWASNEPEEIQVKIDRLRMFRGEFDLNRNFVYGIFDPDEKFLIGGCGLHPRIGFNALEIGYWIHANHIRKGYGTEIAAALTRVAFEVEKVKRVEIHCDPKNIGSASIPKKLGYTHEATLKNRTLNYKGESIDSMIWTIFYNEFFESEIRKKKIKAYDAIGNIFLQ</sequence>
<dbReference type="PANTHER" id="PTHR43792">
    <property type="entry name" value="GNAT FAMILY, PUTATIVE (AFU_ORTHOLOGUE AFUA_3G00765)-RELATED-RELATED"/>
    <property type="match status" value="1"/>
</dbReference>
<keyword evidence="2 5" id="KW-0012">Acyltransferase</keyword>
<dbReference type="GO" id="GO:0005737">
    <property type="term" value="C:cytoplasm"/>
    <property type="evidence" value="ECO:0007669"/>
    <property type="project" value="TreeGrafter"/>
</dbReference>
<protein>
    <submittedName>
        <fullName evidence="5">GNAT family N-acetyltransferase</fullName>
        <ecNumber evidence="5">2.3.-.-</ecNumber>
    </submittedName>
</protein>
<dbReference type="InterPro" id="IPR000182">
    <property type="entry name" value="GNAT_dom"/>
</dbReference>
<feature type="domain" description="N-acetyltransferase" evidence="4">
    <location>
        <begin position="12"/>
        <end position="172"/>
    </location>
</feature>
<gene>
    <name evidence="5" type="ORF">DSAG12_00155</name>
</gene>
<keyword evidence="6" id="KW-1185">Reference proteome</keyword>
<proteinExistence type="inferred from homology"/>
<organism evidence="5 6">
    <name type="scientific">Promethearchaeum syntrophicum</name>
    <dbReference type="NCBI Taxonomy" id="2594042"/>
    <lineage>
        <taxon>Archaea</taxon>
        <taxon>Promethearchaeati</taxon>
        <taxon>Promethearchaeota</taxon>
        <taxon>Promethearchaeia</taxon>
        <taxon>Promethearchaeales</taxon>
        <taxon>Promethearchaeaceae</taxon>
        <taxon>Promethearchaeum</taxon>
    </lineage>
</organism>
<dbReference type="AlphaFoldDB" id="A0A5B9D5K4"/>
<comment type="similarity">
    <text evidence="3">Belongs to the acetyltransferase family. RimJ subfamily.</text>
</comment>
<dbReference type="InterPro" id="IPR051531">
    <property type="entry name" value="N-acetyltransferase"/>
</dbReference>
<dbReference type="Gene3D" id="3.40.630.30">
    <property type="match status" value="1"/>
</dbReference>
<dbReference type="EC" id="2.3.-.-" evidence="5"/>
<reference evidence="5 6" key="1">
    <citation type="journal article" date="2020" name="Nature">
        <title>Isolation of an archaeon at the prokaryote-eukaryote interface.</title>
        <authorList>
            <person name="Imachi H."/>
            <person name="Nobu M.K."/>
            <person name="Nakahara N."/>
            <person name="Morono Y."/>
            <person name="Ogawara M."/>
            <person name="Takaki Y."/>
            <person name="Takano Y."/>
            <person name="Uematsu K."/>
            <person name="Ikuta T."/>
            <person name="Ito M."/>
            <person name="Matsui Y."/>
            <person name="Miyazaki M."/>
            <person name="Murata K."/>
            <person name="Saito Y."/>
            <person name="Sakai S."/>
            <person name="Song C."/>
            <person name="Tasumi E."/>
            <person name="Yamanaka Y."/>
            <person name="Yamaguchi T."/>
            <person name="Kamagata Y."/>
            <person name="Tamaki H."/>
            <person name="Takai K."/>
        </authorList>
    </citation>
    <scope>NUCLEOTIDE SEQUENCE [LARGE SCALE GENOMIC DNA]</scope>
    <source>
        <strain evidence="5 6">MK-D1</strain>
    </source>
</reference>
<dbReference type="OrthoDB" id="120213at2157"/>
<dbReference type="SUPFAM" id="SSF55729">
    <property type="entry name" value="Acyl-CoA N-acyltransferases (Nat)"/>
    <property type="match status" value="1"/>
</dbReference>
<reference evidence="5 6" key="2">
    <citation type="journal article" date="2024" name="Int. J. Syst. Evol. Microbiol.">
        <title>Promethearchaeum syntrophicum gen. nov., sp. nov., an anaerobic, obligately syntrophic archaeon, the first isolate of the lineage 'Asgard' archaea, and proposal of the new archaeal phylum Promethearchaeota phyl. nov. and kingdom Promethearchaeati regn. nov.</title>
        <authorList>
            <person name="Imachi H."/>
            <person name="Nobu M.K."/>
            <person name="Kato S."/>
            <person name="Takaki Y."/>
            <person name="Miyazaki M."/>
            <person name="Miyata M."/>
            <person name="Ogawara M."/>
            <person name="Saito Y."/>
            <person name="Sakai S."/>
            <person name="Tahara Y.O."/>
            <person name="Takano Y."/>
            <person name="Tasumi E."/>
            <person name="Uematsu K."/>
            <person name="Yoshimura T."/>
            <person name="Itoh T."/>
            <person name="Ohkuma M."/>
            <person name="Takai K."/>
        </authorList>
    </citation>
    <scope>NUCLEOTIDE SEQUENCE [LARGE SCALE GENOMIC DNA]</scope>
    <source>
        <strain evidence="5 6">MK-D1</strain>
    </source>
</reference>
<dbReference type="RefSeq" id="WP_147661299.1">
    <property type="nucleotide sequence ID" value="NZ_CP042905.2"/>
</dbReference>
<evidence type="ECO:0000256" key="3">
    <source>
        <dbReference type="ARBA" id="ARBA00038502"/>
    </source>
</evidence>
<dbReference type="Pfam" id="PF13302">
    <property type="entry name" value="Acetyltransf_3"/>
    <property type="match status" value="1"/>
</dbReference>
<evidence type="ECO:0000256" key="1">
    <source>
        <dbReference type="ARBA" id="ARBA00022679"/>
    </source>
</evidence>
<dbReference type="InterPro" id="IPR016181">
    <property type="entry name" value="Acyl_CoA_acyltransferase"/>
</dbReference>
<dbReference type="EMBL" id="CP042905">
    <property type="protein sequence ID" value="QEE14342.1"/>
    <property type="molecule type" value="Genomic_DNA"/>
</dbReference>
<evidence type="ECO:0000313" key="5">
    <source>
        <dbReference type="EMBL" id="QEE14342.1"/>
    </source>
</evidence>
<evidence type="ECO:0000259" key="4">
    <source>
        <dbReference type="PROSITE" id="PS51186"/>
    </source>
</evidence>
<dbReference type="GO" id="GO:0008999">
    <property type="term" value="F:protein-N-terminal-alanine acetyltransferase activity"/>
    <property type="evidence" value="ECO:0007669"/>
    <property type="project" value="TreeGrafter"/>
</dbReference>
<keyword evidence="1 5" id="KW-0808">Transferase</keyword>
<evidence type="ECO:0000313" key="6">
    <source>
        <dbReference type="Proteomes" id="UP000321408"/>
    </source>
</evidence>
<dbReference type="KEGG" id="psyt:DSAG12_00155"/>
<dbReference type="PROSITE" id="PS51186">
    <property type="entry name" value="GNAT"/>
    <property type="match status" value="1"/>
</dbReference>
<accession>A0A5B9D5K4</accession>